<dbReference type="PANTHER" id="PTHR34596:SF2">
    <property type="entry name" value="CHITOPORIN"/>
    <property type="match status" value="1"/>
</dbReference>
<dbReference type="InterPro" id="IPR005318">
    <property type="entry name" value="OM_porin_bac"/>
</dbReference>
<feature type="chain" id="PRO_5031000182" evidence="5">
    <location>
        <begin position="31"/>
        <end position="424"/>
    </location>
</feature>
<gene>
    <name evidence="6" type="ORF">GIW56_21765</name>
    <name evidence="7" type="ORF">HBO33_28155</name>
</gene>
<evidence type="ECO:0000313" key="7">
    <source>
        <dbReference type="EMBL" id="NNA99021.1"/>
    </source>
</evidence>
<dbReference type="Proteomes" id="UP000542111">
    <property type="component" value="Unassembled WGS sequence"/>
</dbReference>
<dbReference type="GO" id="GO:0015288">
    <property type="term" value="F:porin activity"/>
    <property type="evidence" value="ECO:0007669"/>
    <property type="project" value="TreeGrafter"/>
</dbReference>
<evidence type="ECO:0000313" key="8">
    <source>
        <dbReference type="Proteomes" id="UP000542111"/>
    </source>
</evidence>
<evidence type="ECO:0000313" key="9">
    <source>
        <dbReference type="Proteomes" id="UP000814003"/>
    </source>
</evidence>
<keyword evidence="2" id="KW-0813">Transport</keyword>
<feature type="region of interest" description="Disordered" evidence="4">
    <location>
        <begin position="99"/>
        <end position="125"/>
    </location>
</feature>
<dbReference type="EMBL" id="JAAQYP010000076">
    <property type="protein sequence ID" value="NNA99021.1"/>
    <property type="molecule type" value="Genomic_DNA"/>
</dbReference>
<dbReference type="InterPro" id="IPR023614">
    <property type="entry name" value="Porin_dom_sf"/>
</dbReference>
<dbReference type="GO" id="GO:0016020">
    <property type="term" value="C:membrane"/>
    <property type="evidence" value="ECO:0007669"/>
    <property type="project" value="InterPro"/>
</dbReference>
<reference evidence="6 9" key="1">
    <citation type="submission" date="2019-11" db="EMBL/GenBank/DDBJ databases">
        <title>Epiphytic Pseudomonas syringae from cherry orchards.</title>
        <authorList>
            <person name="Hulin M.T."/>
        </authorList>
    </citation>
    <scope>NUCLEOTIDE SEQUENCE [LARGE SCALE GENOMIC DNA]</scope>
    <source>
        <strain evidence="6 9">PA-6-5B</strain>
    </source>
</reference>
<dbReference type="Proteomes" id="UP000814003">
    <property type="component" value="Unassembled WGS sequence"/>
</dbReference>
<dbReference type="EMBL" id="WKED01000050">
    <property type="protein sequence ID" value="MCF5109463.1"/>
    <property type="molecule type" value="Genomic_DNA"/>
</dbReference>
<evidence type="ECO:0000256" key="3">
    <source>
        <dbReference type="ARBA" id="ARBA00022729"/>
    </source>
</evidence>
<proteinExistence type="inferred from homology"/>
<dbReference type="Gene3D" id="2.40.160.10">
    <property type="entry name" value="Porin"/>
    <property type="match status" value="1"/>
</dbReference>
<dbReference type="RefSeq" id="WP_076964664.1">
    <property type="nucleotide sequence ID" value="NZ_CBCRYT010000053.1"/>
</dbReference>
<evidence type="ECO:0000256" key="2">
    <source>
        <dbReference type="ARBA" id="ARBA00022448"/>
    </source>
</evidence>
<dbReference type="PANTHER" id="PTHR34596">
    <property type="entry name" value="CHITOPORIN"/>
    <property type="match status" value="1"/>
</dbReference>
<dbReference type="AlphaFoldDB" id="A0A7Y1MVA5"/>
<evidence type="ECO:0000256" key="4">
    <source>
        <dbReference type="SAM" id="MobiDB-lite"/>
    </source>
</evidence>
<protein>
    <submittedName>
        <fullName evidence="7">OprD family porin</fullName>
    </submittedName>
    <submittedName>
        <fullName evidence="6">Outer membrane porin, OprD family</fullName>
    </submittedName>
</protein>
<keyword evidence="3 5" id="KW-0732">Signal</keyword>
<dbReference type="OrthoDB" id="6759120at2"/>
<keyword evidence="9" id="KW-1185">Reference proteome</keyword>
<evidence type="ECO:0000313" key="6">
    <source>
        <dbReference type="EMBL" id="MCF5109463.1"/>
    </source>
</evidence>
<comment type="similarity">
    <text evidence="1">Belongs to the outer membrane porin (Opr) (TC 1.B.25) family.</text>
</comment>
<reference evidence="7 8" key="2">
    <citation type="journal article" date="2020" name="Front. Microbiol.">
        <title>Genetic Organization of the aprX-lipA2 Operon Affects the Proteolytic Potential of Pseudomonas Species in Milk.</title>
        <authorList>
            <person name="Maier C."/>
            <person name="Huptas C."/>
            <person name="von Neubeck M."/>
            <person name="Scherer S."/>
            <person name="Wenning M."/>
            <person name="Lucking G."/>
        </authorList>
    </citation>
    <scope>NUCLEOTIDE SEQUENCE [LARGE SCALE GENOMIC DNA]</scope>
    <source>
        <strain evidence="7 8">G4779</strain>
    </source>
</reference>
<evidence type="ECO:0000256" key="5">
    <source>
        <dbReference type="SAM" id="SignalP"/>
    </source>
</evidence>
<dbReference type="GeneID" id="70100307"/>
<sequence>MTFFRCVSARPLTLLITPLFFTLTVPQAFADFISDSKASIDMRNFYFNRDFRQPTATQSKQEEWAQAFTLRYASGYTSGPVGVGLDMIGQLGIKLDSSPDRAGSGLLPRGRSAPRRAPDDFGRLGPTIKLRASNSQLKVGTLIPRLPTVLANDTRLIQQTYRGAHLNSSEIDGLTLDFGRLDRVSQRDSSNAEKMTITTGGAKGIVVGKSSDRFDFAGLTYQWQPRLATGLHYGRLEGLYEQKIINLVHTLPIAQGQVLKTDLRYAWAKNGTNSNVDNRALGGMFTYTLDSHAFTVTFQKMNGKTGYPYLGNGDPFLVNLVQISEFANRNERSMQARYEYDFTALGVPGLTFMTRYVKGDSIELGGGLPEGSEWERNTDLGYVIQSGPMKNVGIKLRNATVRSRNFGSDIDENRLIFNYTLALW</sequence>
<organism evidence="7 8">
    <name type="scientific">Pseudomonas gessardii</name>
    <dbReference type="NCBI Taxonomy" id="78544"/>
    <lineage>
        <taxon>Bacteria</taxon>
        <taxon>Pseudomonadati</taxon>
        <taxon>Pseudomonadota</taxon>
        <taxon>Gammaproteobacteria</taxon>
        <taxon>Pseudomonadales</taxon>
        <taxon>Pseudomonadaceae</taxon>
        <taxon>Pseudomonas</taxon>
    </lineage>
</organism>
<comment type="caution">
    <text evidence="7">The sequence shown here is derived from an EMBL/GenBank/DDBJ whole genome shotgun (WGS) entry which is preliminary data.</text>
</comment>
<evidence type="ECO:0000256" key="1">
    <source>
        <dbReference type="ARBA" id="ARBA00009075"/>
    </source>
</evidence>
<name>A0A7Y1MVA5_9PSED</name>
<feature type="signal peptide" evidence="5">
    <location>
        <begin position="1"/>
        <end position="30"/>
    </location>
</feature>
<dbReference type="Pfam" id="PF03573">
    <property type="entry name" value="OprD"/>
    <property type="match status" value="1"/>
</dbReference>
<accession>A0A7Y1MVA5</accession>